<dbReference type="InterPro" id="IPR016084">
    <property type="entry name" value="Haem_Oase-like_multi-hlx"/>
</dbReference>
<dbReference type="Gene3D" id="1.20.910.10">
    <property type="entry name" value="Heme oxygenase-like"/>
    <property type="match status" value="1"/>
</dbReference>
<proteinExistence type="predicted"/>
<dbReference type="AlphaFoldDB" id="A0A7W9MHA1"/>
<dbReference type="SMART" id="SM01236">
    <property type="entry name" value="Haem_oxygenase_2"/>
    <property type="match status" value="1"/>
</dbReference>
<reference evidence="2 3" key="1">
    <citation type="submission" date="2020-08" db="EMBL/GenBank/DDBJ databases">
        <title>Sequencing the genomes of 1000 actinobacteria strains.</title>
        <authorList>
            <person name="Klenk H.-P."/>
        </authorList>
    </citation>
    <scope>NUCLEOTIDE SEQUENCE [LARGE SCALE GENOMIC DNA]</scope>
    <source>
        <strain evidence="2 3">DSM 46887</strain>
    </source>
</reference>
<protein>
    <recommendedName>
        <fullName evidence="4">Iron-containing redox enzyme family protein</fullName>
    </recommendedName>
</protein>
<dbReference type="Proteomes" id="UP000540685">
    <property type="component" value="Unassembled WGS sequence"/>
</dbReference>
<organism evidence="2 3">
    <name type="scientific">Streptosporangium becharense</name>
    <dbReference type="NCBI Taxonomy" id="1816182"/>
    <lineage>
        <taxon>Bacteria</taxon>
        <taxon>Bacillati</taxon>
        <taxon>Actinomycetota</taxon>
        <taxon>Actinomycetes</taxon>
        <taxon>Streptosporangiales</taxon>
        <taxon>Streptosporangiaceae</taxon>
        <taxon>Streptosporangium</taxon>
    </lineage>
</organism>
<dbReference type="SUPFAM" id="SSF48613">
    <property type="entry name" value="Heme oxygenase-like"/>
    <property type="match status" value="1"/>
</dbReference>
<comment type="caution">
    <text evidence="2">The sequence shown here is derived from an EMBL/GenBank/DDBJ whole genome shotgun (WGS) entry which is preliminary data.</text>
</comment>
<evidence type="ECO:0000313" key="2">
    <source>
        <dbReference type="EMBL" id="MBB5820932.1"/>
    </source>
</evidence>
<feature type="region of interest" description="Disordered" evidence="1">
    <location>
        <begin position="1"/>
        <end position="81"/>
    </location>
</feature>
<feature type="compositionally biased region" description="Low complexity" evidence="1">
    <location>
        <begin position="46"/>
        <end position="71"/>
    </location>
</feature>
<evidence type="ECO:0000256" key="1">
    <source>
        <dbReference type="SAM" id="MobiDB-lite"/>
    </source>
</evidence>
<feature type="compositionally biased region" description="Pro residues" evidence="1">
    <location>
        <begin position="202"/>
        <end position="213"/>
    </location>
</feature>
<dbReference type="EMBL" id="JACHMP010000001">
    <property type="protein sequence ID" value="MBB5820932.1"/>
    <property type="molecule type" value="Genomic_DNA"/>
</dbReference>
<accession>A0A7W9MHA1</accession>
<dbReference type="Pfam" id="PF14518">
    <property type="entry name" value="Haem_oxygenas_2"/>
    <property type="match status" value="1"/>
</dbReference>
<feature type="region of interest" description="Disordered" evidence="1">
    <location>
        <begin position="182"/>
        <end position="228"/>
    </location>
</feature>
<gene>
    <name evidence="2" type="ORF">F4562_003994</name>
</gene>
<sequence length="474" mass="49880">MTDGHTGIRSTRSATRGGAGVRGGTAGGHVGPSSTGLSPTEPAIVTPPSAGSASTASPSAGPAAVTPPSTGSALAGAGRPLPRARGPITAWLFDRLARPPHRFDPPPLPGPARPVNGAAAVDVPPAADPAPLLDEDLQLALFACYELHYQGFDGVDERWEWNPSLLETRGILEARFEEGLARAVPRPSAGPELSAVPRSTAPKPPVAPVPSAGPKPSTAPKSSAVPVPSAGPAAWMRRALTELVAADDGPALSAYLQREADLEQFREFVVHRSIYHLKEADPHTWAIPRLRGQAKAALVEIQTDEYGGGRAERMHAELFRVTMRRLGLDDSYGAYLDRVPAVTLAISNTMSLFGLHRRHRGALLGHLAAFEMTSSLPNRRYGRGLRRLGGDEAACSFYDEHVQADAVHEQIAAHDMCGGFAAAHPELAGDVLYGAACALALDRLFATHVLACWRRGATSLREHGGGEVTSGPGR</sequence>
<name>A0A7W9MHA1_9ACTN</name>
<evidence type="ECO:0000313" key="3">
    <source>
        <dbReference type="Proteomes" id="UP000540685"/>
    </source>
</evidence>
<keyword evidence="3" id="KW-1185">Reference proteome</keyword>
<feature type="compositionally biased region" description="Low complexity" evidence="1">
    <location>
        <begin position="214"/>
        <end position="228"/>
    </location>
</feature>
<evidence type="ECO:0008006" key="4">
    <source>
        <dbReference type="Google" id="ProtNLM"/>
    </source>
</evidence>
<feature type="compositionally biased region" description="Gly residues" evidence="1">
    <location>
        <begin position="17"/>
        <end position="30"/>
    </location>
</feature>
<dbReference type="RefSeq" id="WP_376770940.1">
    <property type="nucleotide sequence ID" value="NZ_JACHMP010000001.1"/>
</dbReference>